<dbReference type="InterPro" id="IPR017779">
    <property type="entry name" value="ABC_UrtB_bac"/>
</dbReference>
<evidence type="ECO:0000313" key="12">
    <source>
        <dbReference type="Proteomes" id="UP000007881"/>
    </source>
</evidence>
<dbReference type="CDD" id="cd06581">
    <property type="entry name" value="TM_PBP1_LivM_like"/>
    <property type="match status" value="1"/>
</dbReference>
<keyword evidence="7 9" id="KW-0472">Membrane</keyword>
<keyword evidence="3" id="KW-1003">Cell membrane</keyword>
<accession>I0IDP2</accession>
<dbReference type="Gene3D" id="1.25.10.10">
    <property type="entry name" value="Leucine-rich Repeat Variant"/>
    <property type="match status" value="1"/>
</dbReference>
<proteinExistence type="inferred from homology"/>
<dbReference type="eggNOG" id="COG1413">
    <property type="taxonomic scope" value="Bacteria"/>
</dbReference>
<evidence type="ECO:0000256" key="4">
    <source>
        <dbReference type="ARBA" id="ARBA00022692"/>
    </source>
</evidence>
<dbReference type="Pfam" id="PF13646">
    <property type="entry name" value="HEAT_2"/>
    <property type="match status" value="1"/>
</dbReference>
<dbReference type="InterPro" id="IPR016024">
    <property type="entry name" value="ARM-type_fold"/>
</dbReference>
<dbReference type="CDD" id="cd06582">
    <property type="entry name" value="TM_PBP1_LivH_like"/>
    <property type="match status" value="1"/>
</dbReference>
<dbReference type="NCBIfam" id="TIGR03409">
    <property type="entry name" value="urea_trans_UrtB"/>
    <property type="match status" value="1"/>
</dbReference>
<comment type="subcellular location">
    <subcellularLocation>
        <location evidence="1">Cell membrane</location>
        <topology evidence="1">Multi-pass membrane protein</topology>
    </subcellularLocation>
</comment>
<dbReference type="InterPro" id="IPR043428">
    <property type="entry name" value="LivM-like"/>
</dbReference>
<feature type="signal peptide" evidence="10">
    <location>
        <begin position="1"/>
        <end position="24"/>
    </location>
</feature>
<feature type="transmembrane region" description="Helical" evidence="9">
    <location>
        <begin position="755"/>
        <end position="778"/>
    </location>
</feature>
<keyword evidence="5" id="KW-0029">Amino-acid transport</keyword>
<dbReference type="InterPro" id="IPR017778">
    <property type="entry name" value="ABC_transptr_urea_perm_UrtC"/>
</dbReference>
<keyword evidence="2" id="KW-0813">Transport</keyword>
<evidence type="ECO:0000256" key="1">
    <source>
        <dbReference type="ARBA" id="ARBA00004651"/>
    </source>
</evidence>
<dbReference type="InterPro" id="IPR021133">
    <property type="entry name" value="HEAT_type_2"/>
</dbReference>
<comment type="similarity">
    <text evidence="8">Belongs to the binding-protein-dependent transport system permease family. LivHM subfamily.</text>
</comment>
<feature type="transmembrane region" description="Helical" evidence="9">
    <location>
        <begin position="889"/>
        <end position="910"/>
    </location>
</feature>
<dbReference type="PANTHER" id="PTHR11795">
    <property type="entry name" value="BRANCHED-CHAIN AMINO ACID TRANSPORT SYSTEM PERMEASE PROTEIN LIVH"/>
    <property type="match status" value="1"/>
</dbReference>
<feature type="transmembrane region" description="Helical" evidence="9">
    <location>
        <begin position="785"/>
        <end position="802"/>
    </location>
</feature>
<dbReference type="eggNOG" id="COG4177">
    <property type="taxonomic scope" value="Bacteria"/>
</dbReference>
<dbReference type="PANTHER" id="PTHR11795:SF447">
    <property type="entry name" value="ABC TRANSPORTER PERMEASE PROTEIN"/>
    <property type="match status" value="1"/>
</dbReference>
<dbReference type="PROSITE" id="PS50077">
    <property type="entry name" value="HEAT_REPEAT"/>
    <property type="match status" value="1"/>
</dbReference>
<protein>
    <submittedName>
        <fullName evidence="11">Putative urea ABC transporter permease protein</fullName>
    </submittedName>
</protein>
<organism evidence="11 12">
    <name type="scientific">Phycisphaera mikurensis (strain NBRC 102666 / KCTC 22515 / FYK2301M01)</name>
    <dbReference type="NCBI Taxonomy" id="1142394"/>
    <lineage>
        <taxon>Bacteria</taxon>
        <taxon>Pseudomonadati</taxon>
        <taxon>Planctomycetota</taxon>
        <taxon>Phycisphaerae</taxon>
        <taxon>Phycisphaerales</taxon>
        <taxon>Phycisphaeraceae</taxon>
        <taxon>Phycisphaera</taxon>
    </lineage>
</organism>
<dbReference type="eggNOG" id="COG0559">
    <property type="taxonomic scope" value="Bacteria"/>
</dbReference>
<evidence type="ECO:0000256" key="6">
    <source>
        <dbReference type="ARBA" id="ARBA00022989"/>
    </source>
</evidence>
<feature type="transmembrane region" description="Helical" evidence="9">
    <location>
        <begin position="942"/>
        <end position="959"/>
    </location>
</feature>
<feature type="transmembrane region" description="Helical" evidence="9">
    <location>
        <begin position="386"/>
        <end position="406"/>
    </location>
</feature>
<feature type="chain" id="PRO_5003628758" evidence="10">
    <location>
        <begin position="25"/>
        <end position="1003"/>
    </location>
</feature>
<dbReference type="AlphaFoldDB" id="I0IDP2"/>
<feature type="transmembrane region" description="Helical" evidence="9">
    <location>
        <begin position="317"/>
        <end position="340"/>
    </location>
</feature>
<evidence type="ECO:0000256" key="9">
    <source>
        <dbReference type="SAM" id="Phobius"/>
    </source>
</evidence>
<name>I0IDP2_PHYMF</name>
<feature type="transmembrane region" description="Helical" evidence="9">
    <location>
        <begin position="469"/>
        <end position="495"/>
    </location>
</feature>
<feature type="transmembrane region" description="Helical" evidence="9">
    <location>
        <begin position="418"/>
        <end position="436"/>
    </location>
</feature>
<evidence type="ECO:0000256" key="8">
    <source>
        <dbReference type="ARBA" id="ARBA00037998"/>
    </source>
</evidence>
<feature type="transmembrane region" description="Helical" evidence="9">
    <location>
        <begin position="702"/>
        <end position="720"/>
    </location>
</feature>
<dbReference type="Pfam" id="PF02653">
    <property type="entry name" value="BPD_transp_2"/>
    <property type="match status" value="2"/>
</dbReference>
<reference evidence="11 12" key="1">
    <citation type="submission" date="2012-02" db="EMBL/GenBank/DDBJ databases">
        <title>Complete genome sequence of Phycisphaera mikurensis NBRC 102666.</title>
        <authorList>
            <person name="Ankai A."/>
            <person name="Hosoyama A."/>
            <person name="Terui Y."/>
            <person name="Sekine M."/>
            <person name="Fukai R."/>
            <person name="Kato Y."/>
            <person name="Nakamura S."/>
            <person name="Yamada-Narita S."/>
            <person name="Kawakoshi A."/>
            <person name="Fukunaga Y."/>
            <person name="Yamazaki S."/>
            <person name="Fujita N."/>
        </authorList>
    </citation>
    <scope>NUCLEOTIDE SEQUENCE [LARGE SCALE GENOMIC DNA]</scope>
    <source>
        <strain evidence="12">NBRC 102666 / KCTC 22515 / FYK2301M01</strain>
    </source>
</reference>
<evidence type="ECO:0000256" key="10">
    <source>
        <dbReference type="SAM" id="SignalP"/>
    </source>
</evidence>
<dbReference type="NCBIfam" id="TIGR03408">
    <property type="entry name" value="urea_trans_UrtC"/>
    <property type="match status" value="1"/>
</dbReference>
<dbReference type="Proteomes" id="UP000007881">
    <property type="component" value="Chromosome"/>
</dbReference>
<dbReference type="SUPFAM" id="SSF48371">
    <property type="entry name" value="ARM repeat"/>
    <property type="match status" value="1"/>
</dbReference>
<evidence type="ECO:0000256" key="5">
    <source>
        <dbReference type="ARBA" id="ARBA00022970"/>
    </source>
</evidence>
<evidence type="ECO:0000313" key="11">
    <source>
        <dbReference type="EMBL" id="BAM03380.1"/>
    </source>
</evidence>
<dbReference type="GO" id="GO:0005886">
    <property type="term" value="C:plasma membrane"/>
    <property type="evidence" value="ECO:0007669"/>
    <property type="project" value="UniProtKB-SubCell"/>
</dbReference>
<feature type="transmembrane region" description="Helical" evidence="9">
    <location>
        <begin position="515"/>
        <end position="537"/>
    </location>
</feature>
<sequence>MRDRVMRVHLPLLMATLLALPIGAQENPRTVGVSGEKEARSADLIVGPGVAEVPESAAAVPEAEEEQADAVGRVILAAVPELGERKTAEDAVDRLIGLKDVRVKRLFERLVASEVYERGDEAGIVWAPVIADAEDGSGMQASLYPLLAEGEAAASEGETALPAAPPSAVVPFDELKRFRVFRPALNRIRDSLALIGLELDDPAERERAAIDTGNKRQSEAVPLLVELAEEDPDAGVRRAAAESLALIRASGGDPAATPGQVVAAVEQIGTLKSIRGLDLLDRLAADEEATPAVRSAAAAAAAQVQRHITATNWIKNAFFGLSLGSILVLMALGLAITFGLMGVINMAHGEMLMIGAVGTWATFTCLSGGQLFSWLPGLDTGLSAGWLYAVALPVSFLVAAAAGWLVEATIVRFLYKRPLDSLLATIGVSFVLIQLVRNWKGDNLPLVRPAWAGGSIELMQDVSFSTARLFIIALSIACVVAVAAIFRFTKAGLLVRATSQNRDMARALGVNTRRVDALTFAFGSGLAGIAGYGLYLIASVSPQMGQGYIVDSFLVVVVGGVGQLAGVVLSGFGIGFAQKMLEPLELITEPIRLFDATWANVAVLAGVVLFIQRRPGGLFPERGRQANLATGDEAPWASRPSGWTDALMMSLLVGLGLVLVPILYGSGTLSIDDVNRYGYFATYAICAVGLDLLWGYVGVLSLCQFLFFAFGAYAAGFYLINHGPKINGIPECLYYVMSGTGDLTAPAYLSLFENGFVSLLLALLIPGAVAFALGVVMFRSRVKGVYFAILTQTFTVIALRVFQKNELGMGGTNGIRITFTETLFGHPIMTTEGLGPFEQTRFRLYAISVVALILSVVVAKLITRSRYGRVLLAIRDDETRLRFGGYRTWLFKAGVFAVAGVMAGLGGALYLPQKGIITPGDMAPYWSILVVAWVAVGGRGTVWGAVIGAIGVSAMYAWMTSNHPAYWMFALGALFILTPLLLPGGVMSLPAMLGGRLRKAGGA</sequence>
<keyword evidence="6 9" id="KW-1133">Transmembrane helix</keyword>
<gene>
    <name evidence="11" type="ordered locus">PSMK_12210</name>
</gene>
<dbReference type="STRING" id="1142394.PSMK_12210"/>
<evidence type="ECO:0000256" key="7">
    <source>
        <dbReference type="ARBA" id="ARBA00023136"/>
    </source>
</evidence>
<dbReference type="GO" id="GO:0006865">
    <property type="term" value="P:amino acid transport"/>
    <property type="evidence" value="ECO:0007669"/>
    <property type="project" value="UniProtKB-KW"/>
</dbReference>
<feature type="transmembrane region" description="Helical" evidence="9">
    <location>
        <begin position="842"/>
        <end position="862"/>
    </location>
</feature>
<feature type="transmembrane region" description="Helical" evidence="9">
    <location>
        <begin position="593"/>
        <end position="611"/>
    </location>
</feature>
<dbReference type="HOGENOM" id="CLU_299131_0_0_0"/>
<evidence type="ECO:0000256" key="3">
    <source>
        <dbReference type="ARBA" id="ARBA00022475"/>
    </source>
</evidence>
<dbReference type="InterPro" id="IPR052157">
    <property type="entry name" value="BCAA_transport_permease"/>
</dbReference>
<dbReference type="InterPro" id="IPR001851">
    <property type="entry name" value="ABC_transp_permease"/>
</dbReference>
<dbReference type="GO" id="GO:0015658">
    <property type="term" value="F:branched-chain amino acid transmembrane transporter activity"/>
    <property type="evidence" value="ECO:0007669"/>
    <property type="project" value="InterPro"/>
</dbReference>
<dbReference type="EMBL" id="AP012338">
    <property type="protein sequence ID" value="BAM03380.1"/>
    <property type="molecule type" value="Genomic_DNA"/>
</dbReference>
<feature type="transmembrane region" description="Helical" evidence="9">
    <location>
        <begin position="549"/>
        <end position="572"/>
    </location>
</feature>
<keyword evidence="10" id="KW-0732">Signal</keyword>
<dbReference type="KEGG" id="phm:PSMK_12210"/>
<evidence type="ECO:0000256" key="2">
    <source>
        <dbReference type="ARBA" id="ARBA00022448"/>
    </source>
</evidence>
<keyword evidence="12" id="KW-1185">Reference proteome</keyword>
<feature type="transmembrane region" description="Helical" evidence="9">
    <location>
        <begin position="352"/>
        <end position="374"/>
    </location>
</feature>
<keyword evidence="4 9" id="KW-0812">Transmembrane</keyword>
<feature type="transmembrane region" description="Helical" evidence="9">
    <location>
        <begin position="646"/>
        <end position="665"/>
    </location>
</feature>
<dbReference type="InterPro" id="IPR011989">
    <property type="entry name" value="ARM-like"/>
</dbReference>
<feature type="transmembrane region" description="Helical" evidence="9">
    <location>
        <begin position="965"/>
        <end position="989"/>
    </location>
</feature>